<dbReference type="PANTHER" id="PTHR24305:SF166">
    <property type="entry name" value="CYTOCHROME P450 12A4, MITOCHONDRIAL-RELATED"/>
    <property type="match status" value="1"/>
</dbReference>
<evidence type="ECO:0000313" key="2">
    <source>
        <dbReference type="EMBL" id="CAD8491110.1"/>
    </source>
</evidence>
<dbReference type="InterPro" id="IPR036396">
    <property type="entry name" value="Cyt_P450_sf"/>
</dbReference>
<organism evidence="2">
    <name type="scientific">Phaeocystis antarctica</name>
    <dbReference type="NCBI Taxonomy" id="33657"/>
    <lineage>
        <taxon>Eukaryota</taxon>
        <taxon>Haptista</taxon>
        <taxon>Haptophyta</taxon>
        <taxon>Prymnesiophyceae</taxon>
        <taxon>Phaeocystales</taxon>
        <taxon>Phaeocystaceae</taxon>
        <taxon>Phaeocystis</taxon>
    </lineage>
</organism>
<dbReference type="SUPFAM" id="SSF48264">
    <property type="entry name" value="Cytochrome P450"/>
    <property type="match status" value="1"/>
</dbReference>
<sequence>MELGHIVVIVALIALAGRWLCKKRLPPLADAGVLETVRALTTSHAPWFILELARSRPAGSRVFRLRLPIMEHLVVIADPELRRTIESSHHMDKPDMMQDLAGIACGVPSMFTMKSSDPRMVHARKGVARAFSGTYIRRALLRGQEQLDSMLDHLAESGESFDPATLMTGHALAMLGQSMLGGFDFGPLASATSGAREDCVQPPLGQEYMENLHKILPEYASRQPNDPLRKYMLRLLPRALGARLFPLAAEADRAARRNMQISQQVLDAFRLQREQATPDERVTLDETILGHLEANQAYDSDEMRAADVNAFILAGHDTTGFTIAWLLCELARYPERAHV</sequence>
<dbReference type="Gene3D" id="1.10.630.10">
    <property type="entry name" value="Cytochrome P450"/>
    <property type="match status" value="1"/>
</dbReference>
<accession>A0A7S0ER79</accession>
<proteinExistence type="inferred from homology"/>
<dbReference type="InterPro" id="IPR050121">
    <property type="entry name" value="Cytochrome_P450_monoxygenase"/>
</dbReference>
<dbReference type="GO" id="GO:0005506">
    <property type="term" value="F:iron ion binding"/>
    <property type="evidence" value="ECO:0007669"/>
    <property type="project" value="InterPro"/>
</dbReference>
<name>A0A7S0ER79_9EUKA</name>
<reference evidence="2" key="1">
    <citation type="submission" date="2021-01" db="EMBL/GenBank/DDBJ databases">
        <authorList>
            <person name="Corre E."/>
            <person name="Pelletier E."/>
            <person name="Niang G."/>
            <person name="Scheremetjew M."/>
            <person name="Finn R."/>
            <person name="Kale V."/>
            <person name="Holt S."/>
            <person name="Cochrane G."/>
            <person name="Meng A."/>
            <person name="Brown T."/>
            <person name="Cohen L."/>
        </authorList>
    </citation>
    <scope>NUCLEOTIDE SEQUENCE</scope>
    <source>
        <strain evidence="2">CCMP1374</strain>
    </source>
</reference>
<dbReference type="Pfam" id="PF00067">
    <property type="entry name" value="p450"/>
    <property type="match status" value="1"/>
</dbReference>
<dbReference type="AlphaFoldDB" id="A0A7S0ER79"/>
<gene>
    <name evidence="2" type="ORF">PANT1444_LOCUS11480</name>
</gene>
<comment type="similarity">
    <text evidence="1">Belongs to the cytochrome P450 family.</text>
</comment>
<dbReference type="GO" id="GO:0004497">
    <property type="term" value="F:monooxygenase activity"/>
    <property type="evidence" value="ECO:0007669"/>
    <property type="project" value="InterPro"/>
</dbReference>
<dbReference type="InterPro" id="IPR001128">
    <property type="entry name" value="Cyt_P450"/>
</dbReference>
<dbReference type="GO" id="GO:0020037">
    <property type="term" value="F:heme binding"/>
    <property type="evidence" value="ECO:0007669"/>
    <property type="project" value="InterPro"/>
</dbReference>
<dbReference type="PANTHER" id="PTHR24305">
    <property type="entry name" value="CYTOCHROME P450"/>
    <property type="match status" value="1"/>
</dbReference>
<dbReference type="GO" id="GO:0016705">
    <property type="term" value="F:oxidoreductase activity, acting on paired donors, with incorporation or reduction of molecular oxygen"/>
    <property type="evidence" value="ECO:0007669"/>
    <property type="project" value="InterPro"/>
</dbReference>
<evidence type="ECO:0000256" key="1">
    <source>
        <dbReference type="ARBA" id="ARBA00010617"/>
    </source>
</evidence>
<dbReference type="EMBL" id="HBEP01020431">
    <property type="protein sequence ID" value="CAD8491110.1"/>
    <property type="molecule type" value="Transcribed_RNA"/>
</dbReference>
<protein>
    <recommendedName>
        <fullName evidence="3">Cytochrome P450</fullName>
    </recommendedName>
</protein>
<evidence type="ECO:0008006" key="3">
    <source>
        <dbReference type="Google" id="ProtNLM"/>
    </source>
</evidence>